<evidence type="ECO:0000256" key="3">
    <source>
        <dbReference type="ARBA" id="ARBA00022692"/>
    </source>
</evidence>
<feature type="transmembrane region" description="Helical" evidence="6">
    <location>
        <begin position="108"/>
        <end position="128"/>
    </location>
</feature>
<feature type="transmembrane region" description="Helical" evidence="6">
    <location>
        <begin position="172"/>
        <end position="196"/>
    </location>
</feature>
<keyword evidence="5 6" id="KW-0472">Membrane</keyword>
<name>A0AAD1C7A2_STRIT</name>
<proteinExistence type="predicted"/>
<dbReference type="PANTHER" id="PTHR30250">
    <property type="entry name" value="PST FAMILY PREDICTED COLANIC ACID TRANSPORTER"/>
    <property type="match status" value="1"/>
</dbReference>
<feature type="transmembrane region" description="Helical" evidence="6">
    <location>
        <begin position="216"/>
        <end position="234"/>
    </location>
</feature>
<reference evidence="7 8" key="1">
    <citation type="journal article" date="2017" name="Infect. Immun.">
        <title>Characterization of the Pathogenicity of Streptococcus intermedius TYG1620 Isolated from a Human Brain Abscess Based on the Complete Genome Sequence with Transcriptome Analysis and Transposon Mutagenesis in a Murine Subcutaneous Abscess Model.</title>
        <authorList>
            <person name="Hasegawa N."/>
            <person name="Sekizuka T."/>
            <person name="Sugi Y."/>
            <person name="Kawakami N."/>
            <person name="Ogasawara Y."/>
            <person name="Kato K."/>
            <person name="Yamashita A."/>
            <person name="Takeuchi F."/>
            <person name="Kuroda M."/>
        </authorList>
    </citation>
    <scope>NUCLEOTIDE SEQUENCE [LARGE SCALE GENOMIC DNA]</scope>
    <source>
        <strain evidence="7 8">TYG1620</strain>
    </source>
</reference>
<feature type="transmembrane region" description="Helical" evidence="6">
    <location>
        <begin position="45"/>
        <end position="64"/>
    </location>
</feature>
<feature type="transmembrane region" description="Helical" evidence="6">
    <location>
        <begin position="335"/>
        <end position="355"/>
    </location>
</feature>
<feature type="transmembrane region" description="Helical" evidence="6">
    <location>
        <begin position="260"/>
        <end position="280"/>
    </location>
</feature>
<feature type="transmembrane region" description="Helical" evidence="6">
    <location>
        <begin position="85"/>
        <end position="102"/>
    </location>
</feature>
<dbReference type="GO" id="GO:0005886">
    <property type="term" value="C:plasma membrane"/>
    <property type="evidence" value="ECO:0007669"/>
    <property type="project" value="UniProtKB-SubCell"/>
</dbReference>
<accession>A0AAD1C7A2</accession>
<comment type="subcellular location">
    <subcellularLocation>
        <location evidence="1">Cell membrane</location>
        <topology evidence="1">Multi-pass membrane protein</topology>
    </subcellularLocation>
</comment>
<evidence type="ECO:0000313" key="8">
    <source>
        <dbReference type="Proteomes" id="UP000217792"/>
    </source>
</evidence>
<sequence length="427" mass="49428">MKIKTNPSAKEIYFWNLLGNLAASGVSVLYLLIVTRLTSAKVADQFSLANSIGTLWIVIGLFQVRNYQGTDVNQKHSFIGYFQTRMITILVMLITLYPYLYIVSEGHYSFETIFLTFLMVLYRMWDAVSDLFQGLFQQRERMDIAGKTMFYRYSTSVIILFLSLLASKSVIVGLFSLVFWNGLVIVFYEISFLKYFETIHWREIFSCNYKKDIKDIFLACWPLFVNGFILLYIFNEPKIIIEKGLNQEVLSTGMQRDFNILFMPVFFMSLIILMVRPLITQMAILWNREKYKEFSLIVKKLLFYLLIGGVTVTIVAYFIGTPILSLVFGVTLSQYTLPFTILIFAGVLYALAIIFENILTIIRKQHLLVGLYIVLLVITKFITEPFIYRYHMLGAALSFLIVMIAYLAGIFAIYMVVGRRKGKKNEV</sequence>
<gene>
    <name evidence="7" type="ORF">SITYG_08050</name>
</gene>
<dbReference type="Proteomes" id="UP000217792">
    <property type="component" value="Chromosome"/>
</dbReference>
<feature type="transmembrane region" description="Helical" evidence="6">
    <location>
        <begin position="149"/>
        <end position="166"/>
    </location>
</feature>
<dbReference type="OMA" id="VYAACQW"/>
<evidence type="ECO:0000256" key="6">
    <source>
        <dbReference type="SAM" id="Phobius"/>
    </source>
</evidence>
<protein>
    <submittedName>
        <fullName evidence="7">Polysaccharide biosynthesis protein</fullName>
    </submittedName>
</protein>
<evidence type="ECO:0000256" key="2">
    <source>
        <dbReference type="ARBA" id="ARBA00022475"/>
    </source>
</evidence>
<dbReference type="EMBL" id="AP014880">
    <property type="protein sequence ID" value="BAW16789.1"/>
    <property type="molecule type" value="Genomic_DNA"/>
</dbReference>
<dbReference type="InterPro" id="IPR050833">
    <property type="entry name" value="Poly_Biosynth_Transport"/>
</dbReference>
<organism evidence="7 8">
    <name type="scientific">Streptococcus intermedius</name>
    <dbReference type="NCBI Taxonomy" id="1338"/>
    <lineage>
        <taxon>Bacteria</taxon>
        <taxon>Bacillati</taxon>
        <taxon>Bacillota</taxon>
        <taxon>Bacilli</taxon>
        <taxon>Lactobacillales</taxon>
        <taxon>Streptococcaceae</taxon>
        <taxon>Streptococcus</taxon>
        <taxon>Streptococcus anginosus group</taxon>
    </lineage>
</organism>
<evidence type="ECO:0000313" key="7">
    <source>
        <dbReference type="EMBL" id="BAW16789.1"/>
    </source>
</evidence>
<feature type="transmembrane region" description="Helical" evidence="6">
    <location>
        <begin position="394"/>
        <end position="417"/>
    </location>
</feature>
<feature type="transmembrane region" description="Helical" evidence="6">
    <location>
        <begin position="367"/>
        <end position="388"/>
    </location>
</feature>
<feature type="transmembrane region" description="Helical" evidence="6">
    <location>
        <begin position="12"/>
        <end position="33"/>
    </location>
</feature>
<feature type="transmembrane region" description="Helical" evidence="6">
    <location>
        <begin position="301"/>
        <end position="329"/>
    </location>
</feature>
<evidence type="ECO:0000256" key="5">
    <source>
        <dbReference type="ARBA" id="ARBA00023136"/>
    </source>
</evidence>
<keyword evidence="3 6" id="KW-0812">Transmembrane</keyword>
<keyword evidence="4 6" id="KW-1133">Transmembrane helix</keyword>
<dbReference type="AlphaFoldDB" id="A0AAD1C7A2"/>
<dbReference type="GeneID" id="57844541"/>
<evidence type="ECO:0000256" key="4">
    <source>
        <dbReference type="ARBA" id="ARBA00022989"/>
    </source>
</evidence>
<keyword evidence="2" id="KW-1003">Cell membrane</keyword>
<evidence type="ECO:0000256" key="1">
    <source>
        <dbReference type="ARBA" id="ARBA00004651"/>
    </source>
</evidence>
<dbReference type="PANTHER" id="PTHR30250:SF11">
    <property type="entry name" value="O-ANTIGEN TRANSPORTER-RELATED"/>
    <property type="match status" value="1"/>
</dbReference>
<dbReference type="RefSeq" id="WP_003073015.1">
    <property type="nucleotide sequence ID" value="NZ_AP014880.1"/>
</dbReference>